<dbReference type="Proteomes" id="UP000243753">
    <property type="component" value="Chromosome"/>
</dbReference>
<name>A0AAC9Z4B4_9FLAO</name>
<evidence type="ECO:0000259" key="2">
    <source>
        <dbReference type="Pfam" id="PF19081"/>
    </source>
</evidence>
<dbReference type="Pfam" id="PF19081">
    <property type="entry name" value="Ig_7"/>
    <property type="match status" value="1"/>
</dbReference>
<evidence type="ECO:0000313" key="4">
    <source>
        <dbReference type="Proteomes" id="UP000243753"/>
    </source>
</evidence>
<dbReference type="InterPro" id="IPR044023">
    <property type="entry name" value="Ig_7"/>
</dbReference>
<feature type="compositionally biased region" description="Basic and acidic residues" evidence="1">
    <location>
        <begin position="310"/>
        <end position="321"/>
    </location>
</feature>
<accession>A0AAC9Z4B4</accession>
<dbReference type="Gene3D" id="2.60.40.3440">
    <property type="match status" value="2"/>
</dbReference>
<evidence type="ECO:0000256" key="1">
    <source>
        <dbReference type="SAM" id="MobiDB-lite"/>
    </source>
</evidence>
<reference evidence="4" key="1">
    <citation type="submission" date="2017-06" db="EMBL/GenBank/DDBJ databases">
        <title>Capnocytophaga spp. assemblies.</title>
        <authorList>
            <person name="Gulvik C.A."/>
        </authorList>
    </citation>
    <scope>NUCLEOTIDE SEQUENCE [LARGE SCALE GENOMIC DNA]</scope>
    <source>
        <strain evidence="4">H3936</strain>
    </source>
</reference>
<dbReference type="EMBL" id="CP022389">
    <property type="protein sequence ID" value="ATA94158.1"/>
    <property type="molecule type" value="Genomic_DNA"/>
</dbReference>
<feature type="region of interest" description="Disordered" evidence="1">
    <location>
        <begin position="308"/>
        <end position="327"/>
    </location>
</feature>
<protein>
    <recommendedName>
        <fullName evidence="2">Ig-like domain-containing protein</fullName>
    </recommendedName>
</protein>
<sequence length="3066" mass="329581">MQITFKKTLFTMRRLIFLFVFVLFVGLATAQSIINVSIETDYSLGTNNFEAGKLTVEANIPNGTSLVTITLPDGVTYKNNSLVFDTSISGAAGNPTASSVSASGNQLTFNLGVTSAGAVKFSIVKEMSPQAHFAVRNGQQLKDKVKIQNGTTSDEKVSNDHYFYKYPIMNLQQMDANITVVKNTEYTGSFVILNGGTATAEDVYFTIEYPEGISGGEVRLNSATGTIITSYHTEGNKKFFKIAKTQFAGANGLAAATSVTVFDKYTVTVNCLDKNITYTANWGKTGAVNDWYQADDTANRKLRRVATPEGEPRLEYTRKDPTSPNVNNGYDNIDYTKTYFIIDKGLCATVGESVGKVRLSFTNYGSNTSLSSAIYKLAIYIKQESSSYFPVLFKPDNVKVGTKVLTTTPVDTSGLTNKVDFSSLNADPDGSGGLDDLDGDGVYDDLPSMATFVLEYDLIKVEDSSNKCGSTNYYSYLYYRYDPYITYQTLCGNKMGGQGADPLQGARYLRDWTFYRNYQAPDASFVVPTLFEGEAAKQVHFAIGQAPNYWIREVGSTGQEEARWRIRYKITLPSNVTASNFKWYKSNGYEVLPPTSGQTVIPTISGNVYTFEALEDNVRGYITMDLAANCGASSNTTIDYEISHLDHYGKPQQCAVRLICDSKPIRIICGDDCDNDGPQIDATYAERAENSLGWTDHTMQIRHTKATLRPIAPELLEYALEHDDVEVFAKGKQNRGNADNLYYRFKTGKNVALKPKSVLVKFTNGTRAGTQYTINADPSTLTQINSGSGINRQMTFDWNLTQALGGQPLLQGETFEVTATYQVTKYDWVVGYDISFDNYTTQRYVGESSHFYMKRAGTELYCGAPRTPENMKIILLYPFDGTNGNQRTNACIPKDVDGNLLHIGKRHKGSNISLTKHEFRPDRLIKSFKFTLPKTYSVTERVRYQYRIAQPSDSGEKFITKYFEYSDFIKSETADFVTYEIHNEYDPVTKTYKLPPGLISKTNDYATYIRVTVIGSCRSTQSGFTTGKNNTPDDVIIYPTYYDDFYHYAGINLDPSVSNPPVDQLKTISYDLDMINKPTIKLESSGNNEVVLTEAVTELKVKLTNLGTISKAPYTWISIPDVQGVEILGFYDGADAITHSPTITGQKMYHLSKQGLAPNTSKEYRVLVRLTNCQDATLSLYAGWNCTSFSKGYNDPETCSSANTTGLDNAKTSFILKAANSETQLERTVTPYPETPGSQIGRLHMCEDNWYEYEINNGKPGNVVDIKMSIAKAMGIDIQEVQAFYPSNSTVTRTLTAVTVGNNLQYTLLNADEILKGTAAASGTNSPERKIRVRVNVKPKCDFRVGSTFSVEVLGKNVCGGELEGTRDNAITAGVDGVNSANYTVNNTLVRKSGNANYCATGVGAVYEGMHQIQASGGNSSGADGKVIVKIPDGFQYVTGTFTVTGKNGTFADPVLESTTQNTDHQELVIKIPSGMQNLNYFKYEITIKQENSPAVDCAQLAKIDYYTVDVANNVSCNGTACPSIIALTSPEKTVAIETDRAKLSIENLSINSAVTGGQEQLNFAFDIRNNSATIGYTGDLKISFYDDTDNNGIIEEPEKIVGKEIVISGKTFNANDVVQNLTGTVSFPENQICRLYVKISGQSNHCLCDSPVLQAPIPNPISGLVTDLTACVGEQVSFVYVATAPNYQSYQWTATNIADLAYLSSSNIKDPVFTYTGVSSTNTRTITYGLKVTRTNGCESTQSVTVTIKPSSAITVTSPQDFCDTATVLDLKSRINPSNPNVVKVYNGSLLLDNATTLTHATTYQVTQTSAGQCESTKANVQVNVLSTPSIPVVQVVEKCGVAVTTATITNYDASLTYELTPNTATVSGNQITGLQIGIDYTLTVKRGNCLATSANFSAKAALPASVSPTVTDQMFCPSTAMATFIATPTAGHTLRWYDTVTSTTFETTAPNVSLSVTTKTTFTKYVSQVNAEGCESDKVPVTITIDDTQAPVIDNLADLTISCQATDIDNQVNNWLSSVNVTDACGIIANTTNDYATVKPTHWCNVPGNTVTVTITSTDTFGNTATKTAFIRLVAIDAVDDDFGIVEANTTTTGSILDNDKLGTASATTANVEIQNVVSPHTGITINTTDGKVSVANNVPSGTYTLTYTICARVNGTPCDEATVTITVENSIVADNDDLGTVVSGGTATQTVISNDKLNGTPVVIGTGVGQVTLTPLITPTGITIDGDGKVTVGTNVSSGVYTLTYKICENGATPDNCDEATVTITVQNGIVAEDDDLGPVVSGGTTTQTVITNDKLNGVPVVIGTGVGQVTLTPLITPTGITLDGDGKVSVGNNVPSGVYTLTYKICENGATPDNCDDATVTVTVQNGIVAEDDNLGLVVSGGTTTQTVITNDRLNGTSVVIGTGVGQVTLTPIITPTGITIDTTNDKVSVGNNVPSGVYTLTYKICENGSNPLNCDDATVTVTVQNGIVAEDDDLGPVVSGGTTTQTVISNDKLNGTPVVIGTGVGQVTLTPLITPTGITIDATNGKVTVGTNVPSGEYTLTYTICENGSNPLNCDAATVTITVLSSNTVLAISDINNTYLNTSVSGNVSTNDEDPQGDALEFSLLTASNDQGHSLVFNSDGTYVFTPKEGFTGVVVYEYEVCDKGMPRACATATLTIGVFSQLNASANTVFANDDAVRTKVGTPVLISVLANDIDVEGDTFEITTHPSHTSYGSLSLSNGKLTYTPNAGYLGVDSFTYTICDNRTTDKACATATVRVLILSDTSSNTTFANDDAYNGDKNRVISGNVLSNDVDLEGNGQTTTLLSGATKGVVSLNADGTFSYKPNMGYVGPDSFTYKLCDDGTPEACAVATVYLTVNEAESIVANNDDFTNTPIRNMVGGVLGSVLTNDTYLGVPISSGQVSGVTLVSDGGLVGVTLDGSGHLTIPQGATEGTYTLTYEVCEKSKGSCATAEIYVRIIKGCPLNFYNGLSNNEDGTNDGFVIDGIECYPKNKVRIYNRWGVKVFETEGYNNKERLFRGISNGRVTVDADKKLPQGTYYYVLEYTDASNQTHSEAGWLYIKR</sequence>
<proteinExistence type="predicted"/>
<gene>
    <name evidence="3" type="ORF">CGC54_07355</name>
</gene>
<dbReference type="NCBIfam" id="NF012211">
    <property type="entry name" value="tand_rpt_95"/>
    <property type="match status" value="3"/>
</dbReference>
<evidence type="ECO:0000313" key="3">
    <source>
        <dbReference type="EMBL" id="ATA94158.1"/>
    </source>
</evidence>
<dbReference type="Pfam" id="PF17963">
    <property type="entry name" value="Big_9"/>
    <property type="match status" value="3"/>
</dbReference>
<feature type="domain" description="Ig-like" evidence="2">
    <location>
        <begin position="1909"/>
        <end position="1987"/>
    </location>
</feature>
<dbReference type="Pfam" id="PF13585">
    <property type="entry name" value="CHU_C"/>
    <property type="match status" value="1"/>
</dbReference>
<organism evidence="3 4">
    <name type="scientific">Capnocytophaga canimorsus</name>
    <dbReference type="NCBI Taxonomy" id="28188"/>
    <lineage>
        <taxon>Bacteria</taxon>
        <taxon>Pseudomonadati</taxon>
        <taxon>Bacteroidota</taxon>
        <taxon>Flavobacteriia</taxon>
        <taxon>Flavobacteriales</taxon>
        <taxon>Flavobacteriaceae</taxon>
        <taxon>Capnocytophaga</taxon>
    </lineage>
</organism>